<keyword evidence="6" id="KW-0695">RNA-directed DNA polymerase</keyword>
<dbReference type="Gene3D" id="2.40.70.10">
    <property type="entry name" value="Acid Proteases"/>
    <property type="match status" value="1"/>
</dbReference>
<evidence type="ECO:0000256" key="5">
    <source>
        <dbReference type="ARBA" id="ARBA00022801"/>
    </source>
</evidence>
<gene>
    <name evidence="8" type="ORF">CK203_043414</name>
</gene>
<name>A0A438IAI5_VITVI</name>
<keyword evidence="1" id="KW-0808">Transferase</keyword>
<dbReference type="AlphaFoldDB" id="A0A438IAI5"/>
<sequence length="676" mass="76200">MSKLALYGIEEGIARGLWLESSPIDFKGKKPLGGQRLGDVGAISSGLVNLGQPSVTTNLLPAHSTHAVPLSLGDIHHIDLIEDANIHKLSWDDRLPEPIVLHNSCEVDGGFIGSLGFHTVQFDPRWGVVPIDSFYTFDDDLSPEGLDHVRPLYIIVGCSGHRVSSVLLDNGSTLNVCPLTIGITLGFTPLNFSHSTQIVRVYDSTKREVMGALVIDLLIGSTTFSTLFQVLRIPTFFNLLLGRPWIHRVGAISSSLHQKVKFIHDKQVIMVQSTIDMFASSELVLHISQNEDDLFLIGFTFDEIQTLGIEDFCRDFVAMSFDQHNSTVVLDMMRGSFLLSPIYDTWRDYAMREGLEIRSPLEEIDSVVHIDREIELQHLFHQLQLSDGAPDTSFSMAITLPSPNRASLLSLCFPEKVTDNGVVIDPTEMIDGVVLHDEYRDEMNNRSPSSSGVTFGKLLGHMVSERSIEVNPDKIRAILDIPMSRTKKEIRGFLGSKMMLEYEMRFVMIERLCLALVWATRRLKHYMAEYSVYLISRLDPLRYLFDRPTLIGRLKRWLILLTEFDIQYVSQKSIKGSIVVDHLASLPIYEDRLVDDDFLEEEFVAMTNLSGWCMYFDGATNRSGYVIGVLLVSPQGDHILRSVRLAFSDRHPTMNNIVEYEAYILGLETTMELGIR</sequence>
<organism evidence="8 9">
    <name type="scientific">Vitis vinifera</name>
    <name type="common">Grape</name>
    <dbReference type="NCBI Taxonomy" id="29760"/>
    <lineage>
        <taxon>Eukaryota</taxon>
        <taxon>Viridiplantae</taxon>
        <taxon>Streptophyta</taxon>
        <taxon>Embryophyta</taxon>
        <taxon>Tracheophyta</taxon>
        <taxon>Spermatophyta</taxon>
        <taxon>Magnoliopsida</taxon>
        <taxon>eudicotyledons</taxon>
        <taxon>Gunneridae</taxon>
        <taxon>Pentapetalae</taxon>
        <taxon>rosids</taxon>
        <taxon>Vitales</taxon>
        <taxon>Vitaceae</taxon>
        <taxon>Viteae</taxon>
        <taxon>Vitis</taxon>
    </lineage>
</organism>
<dbReference type="GO" id="GO:0004519">
    <property type="term" value="F:endonuclease activity"/>
    <property type="evidence" value="ECO:0007669"/>
    <property type="project" value="UniProtKB-KW"/>
</dbReference>
<dbReference type="EMBL" id="QGNW01000127">
    <property type="protein sequence ID" value="RVW93720.1"/>
    <property type="molecule type" value="Genomic_DNA"/>
</dbReference>
<evidence type="ECO:0000313" key="9">
    <source>
        <dbReference type="Proteomes" id="UP000288805"/>
    </source>
</evidence>
<protein>
    <recommendedName>
        <fullName evidence="7">Reverse transcriptase RNase H-like domain-containing protein</fullName>
    </recommendedName>
</protein>
<proteinExistence type="predicted"/>
<evidence type="ECO:0000256" key="6">
    <source>
        <dbReference type="ARBA" id="ARBA00022918"/>
    </source>
</evidence>
<dbReference type="Proteomes" id="UP000288805">
    <property type="component" value="Unassembled WGS sequence"/>
</dbReference>
<dbReference type="CDD" id="cd00303">
    <property type="entry name" value="retropepsin_like"/>
    <property type="match status" value="1"/>
</dbReference>
<evidence type="ECO:0000256" key="2">
    <source>
        <dbReference type="ARBA" id="ARBA00022695"/>
    </source>
</evidence>
<dbReference type="InterPro" id="IPR041373">
    <property type="entry name" value="RT_RNaseH"/>
</dbReference>
<evidence type="ECO:0000313" key="8">
    <source>
        <dbReference type="EMBL" id="RVW93720.1"/>
    </source>
</evidence>
<dbReference type="GO" id="GO:0003964">
    <property type="term" value="F:RNA-directed DNA polymerase activity"/>
    <property type="evidence" value="ECO:0007669"/>
    <property type="project" value="UniProtKB-KW"/>
</dbReference>
<dbReference type="InterPro" id="IPR021109">
    <property type="entry name" value="Peptidase_aspartic_dom_sf"/>
</dbReference>
<dbReference type="InterPro" id="IPR036397">
    <property type="entry name" value="RNaseH_sf"/>
</dbReference>
<dbReference type="GO" id="GO:0016787">
    <property type="term" value="F:hydrolase activity"/>
    <property type="evidence" value="ECO:0007669"/>
    <property type="project" value="UniProtKB-KW"/>
</dbReference>
<evidence type="ECO:0000259" key="7">
    <source>
        <dbReference type="Pfam" id="PF17917"/>
    </source>
</evidence>
<dbReference type="Gene3D" id="3.30.420.10">
    <property type="entry name" value="Ribonuclease H-like superfamily/Ribonuclease H"/>
    <property type="match status" value="1"/>
</dbReference>
<accession>A0A438IAI5</accession>
<reference evidence="8 9" key="1">
    <citation type="journal article" date="2018" name="PLoS Genet.">
        <title>Population sequencing reveals clonal diversity and ancestral inbreeding in the grapevine cultivar Chardonnay.</title>
        <authorList>
            <person name="Roach M.J."/>
            <person name="Johnson D.L."/>
            <person name="Bohlmann J."/>
            <person name="van Vuuren H.J."/>
            <person name="Jones S.J."/>
            <person name="Pretorius I.S."/>
            <person name="Schmidt S.A."/>
            <person name="Borneman A.R."/>
        </authorList>
    </citation>
    <scope>NUCLEOTIDE SEQUENCE [LARGE SCALE GENOMIC DNA]</scope>
    <source>
        <strain evidence="9">cv. Chardonnay</strain>
        <tissue evidence="8">Leaf</tissue>
    </source>
</reference>
<dbReference type="PANTHER" id="PTHR48475:SF1">
    <property type="entry name" value="RNASE H TYPE-1 DOMAIN-CONTAINING PROTEIN"/>
    <property type="match status" value="1"/>
</dbReference>
<keyword evidence="5" id="KW-0378">Hydrolase</keyword>
<keyword evidence="2" id="KW-0548">Nucleotidyltransferase</keyword>
<dbReference type="GO" id="GO:0003676">
    <property type="term" value="F:nucleic acid binding"/>
    <property type="evidence" value="ECO:0007669"/>
    <property type="project" value="InterPro"/>
</dbReference>
<feature type="domain" description="Reverse transcriptase RNase H-like" evidence="7">
    <location>
        <begin position="494"/>
        <end position="564"/>
    </location>
</feature>
<evidence type="ECO:0000256" key="4">
    <source>
        <dbReference type="ARBA" id="ARBA00022759"/>
    </source>
</evidence>
<dbReference type="InterPro" id="IPR043502">
    <property type="entry name" value="DNA/RNA_pol_sf"/>
</dbReference>
<evidence type="ECO:0000256" key="1">
    <source>
        <dbReference type="ARBA" id="ARBA00022679"/>
    </source>
</evidence>
<dbReference type="Pfam" id="PF17917">
    <property type="entry name" value="RT_RNaseH"/>
    <property type="match status" value="1"/>
</dbReference>
<dbReference type="SUPFAM" id="SSF56672">
    <property type="entry name" value="DNA/RNA polymerases"/>
    <property type="match status" value="1"/>
</dbReference>
<keyword evidence="3" id="KW-0540">Nuclease</keyword>
<comment type="caution">
    <text evidence="8">The sequence shown here is derived from an EMBL/GenBank/DDBJ whole genome shotgun (WGS) entry which is preliminary data.</text>
</comment>
<dbReference type="PANTHER" id="PTHR48475">
    <property type="entry name" value="RIBONUCLEASE H"/>
    <property type="match status" value="1"/>
</dbReference>
<evidence type="ECO:0000256" key="3">
    <source>
        <dbReference type="ARBA" id="ARBA00022722"/>
    </source>
</evidence>
<keyword evidence="4" id="KW-0255">Endonuclease</keyword>